<protein>
    <recommendedName>
        <fullName evidence="1">BTB domain-containing protein</fullName>
    </recommendedName>
</protein>
<dbReference type="PROSITE" id="PS50097">
    <property type="entry name" value="BTB"/>
    <property type="match status" value="1"/>
</dbReference>
<dbReference type="InterPro" id="IPR011333">
    <property type="entry name" value="SKP1/BTB/POZ_sf"/>
</dbReference>
<dbReference type="SUPFAM" id="SSF54695">
    <property type="entry name" value="POZ domain"/>
    <property type="match status" value="1"/>
</dbReference>
<dbReference type="SMART" id="SM00225">
    <property type="entry name" value="BTB"/>
    <property type="match status" value="1"/>
</dbReference>
<sequence>MWKRNSPIFTTDFCHARTEMTPYRRSIVWAIEEFNALNSSTTEDFRKLASNEKKVYTLKPFSVNGPSMTLILYLKSNYQSEDVYVDFLIEGGEVSTVGCEISVLDTNGKVIESKVERGRTFYSWTILEFWPLVSKRKLMDNKNLFLPNGTLHLRCSLETCFGGTSTKIEYCTRGVATDFKRNDDSSAVFAEEIATEKNPLESEEYFMKEVDGNDSFNHSIMKKNIRTSCRDSCPLKAALRYLHKDPTLSDINLRVGAKPYSVHRNILCSRCPTFKKIFGNDEKTVEIKDMDENTLCRLLQYIYTDTVEDLEVKNALNLFKTADEYQLSDLRHECSYFLRNNLSETNLCEILSLAKKYRDEELERDALALQEFSKLKDKIEREV</sequence>
<dbReference type="EMBL" id="BGPR01012418">
    <property type="protein sequence ID" value="GBN55972.1"/>
    <property type="molecule type" value="Genomic_DNA"/>
</dbReference>
<organism evidence="2 3">
    <name type="scientific">Araneus ventricosus</name>
    <name type="common">Orbweaver spider</name>
    <name type="synonym">Epeira ventricosa</name>
    <dbReference type="NCBI Taxonomy" id="182803"/>
    <lineage>
        <taxon>Eukaryota</taxon>
        <taxon>Metazoa</taxon>
        <taxon>Ecdysozoa</taxon>
        <taxon>Arthropoda</taxon>
        <taxon>Chelicerata</taxon>
        <taxon>Arachnida</taxon>
        <taxon>Araneae</taxon>
        <taxon>Araneomorphae</taxon>
        <taxon>Entelegynae</taxon>
        <taxon>Araneoidea</taxon>
        <taxon>Araneidae</taxon>
        <taxon>Araneus</taxon>
    </lineage>
</organism>
<name>A0A4Y2PY05_ARAVE</name>
<accession>A0A4Y2PY05</accession>
<dbReference type="Pfam" id="PF00651">
    <property type="entry name" value="BTB"/>
    <property type="match status" value="1"/>
</dbReference>
<reference evidence="2 3" key="1">
    <citation type="journal article" date="2019" name="Sci. Rep.">
        <title>Orb-weaving spider Araneus ventricosus genome elucidates the spidroin gene catalogue.</title>
        <authorList>
            <person name="Kono N."/>
            <person name="Nakamura H."/>
            <person name="Ohtoshi R."/>
            <person name="Moran D.A.P."/>
            <person name="Shinohara A."/>
            <person name="Yoshida Y."/>
            <person name="Fujiwara M."/>
            <person name="Mori M."/>
            <person name="Tomita M."/>
            <person name="Arakawa K."/>
        </authorList>
    </citation>
    <scope>NUCLEOTIDE SEQUENCE [LARGE SCALE GENOMIC DNA]</scope>
</reference>
<dbReference type="SUPFAM" id="SSF49599">
    <property type="entry name" value="TRAF domain-like"/>
    <property type="match status" value="1"/>
</dbReference>
<comment type="caution">
    <text evidence="2">The sequence shown here is derived from an EMBL/GenBank/DDBJ whole genome shotgun (WGS) entry which is preliminary data.</text>
</comment>
<proteinExistence type="predicted"/>
<dbReference type="AlphaFoldDB" id="A0A4Y2PY05"/>
<dbReference type="OrthoDB" id="6500957at2759"/>
<dbReference type="InterPro" id="IPR000210">
    <property type="entry name" value="BTB/POZ_dom"/>
</dbReference>
<dbReference type="InterPro" id="IPR008974">
    <property type="entry name" value="TRAF-like"/>
</dbReference>
<dbReference type="CDD" id="cd14733">
    <property type="entry name" value="BACK"/>
    <property type="match status" value="1"/>
</dbReference>
<dbReference type="Gene3D" id="2.60.210.10">
    <property type="entry name" value="Apoptosis, Tumor Necrosis Factor Receptor Associated Protein 2, Chain A"/>
    <property type="match status" value="1"/>
</dbReference>
<dbReference type="Proteomes" id="UP000499080">
    <property type="component" value="Unassembled WGS sequence"/>
</dbReference>
<evidence type="ECO:0000313" key="3">
    <source>
        <dbReference type="Proteomes" id="UP000499080"/>
    </source>
</evidence>
<keyword evidence="3" id="KW-1185">Reference proteome</keyword>
<gene>
    <name evidence="2" type="ORF">AVEN_117717_1</name>
</gene>
<evidence type="ECO:0000259" key="1">
    <source>
        <dbReference type="PROSITE" id="PS50097"/>
    </source>
</evidence>
<evidence type="ECO:0000313" key="2">
    <source>
        <dbReference type="EMBL" id="GBN55972.1"/>
    </source>
</evidence>
<dbReference type="CDD" id="cd18186">
    <property type="entry name" value="BTB_POZ_ZBTB_KLHL-like"/>
    <property type="match status" value="1"/>
</dbReference>
<dbReference type="Gene3D" id="3.30.710.10">
    <property type="entry name" value="Potassium Channel Kv1.1, Chain A"/>
    <property type="match status" value="1"/>
</dbReference>
<feature type="domain" description="BTB" evidence="1">
    <location>
        <begin position="249"/>
        <end position="311"/>
    </location>
</feature>
<dbReference type="PANTHER" id="PTHR24413">
    <property type="entry name" value="SPECKLE-TYPE POZ PROTEIN"/>
    <property type="match status" value="1"/>
</dbReference>